<evidence type="ECO:0000256" key="1">
    <source>
        <dbReference type="ARBA" id="ARBA00023002"/>
    </source>
</evidence>
<dbReference type="InterPro" id="IPR013149">
    <property type="entry name" value="ADH-like_C"/>
</dbReference>
<dbReference type="InterPro" id="IPR050129">
    <property type="entry name" value="Zn_alcohol_dh"/>
</dbReference>
<dbReference type="Pfam" id="PF08240">
    <property type="entry name" value="ADH_N"/>
    <property type="match status" value="1"/>
</dbReference>
<evidence type="ECO:0000313" key="5">
    <source>
        <dbReference type="Proteomes" id="UP000279909"/>
    </source>
</evidence>
<organism evidence="4 5">
    <name type="scientific">Lysinibacillus halotolerans</name>
    <dbReference type="NCBI Taxonomy" id="1368476"/>
    <lineage>
        <taxon>Bacteria</taxon>
        <taxon>Bacillati</taxon>
        <taxon>Bacillota</taxon>
        <taxon>Bacilli</taxon>
        <taxon>Bacillales</taxon>
        <taxon>Bacillaceae</taxon>
        <taxon>Lysinibacillus</taxon>
    </lineage>
</organism>
<accession>A0A3M8H735</accession>
<feature type="domain" description="Alcohol dehydrogenase-like N-terminal" evidence="3">
    <location>
        <begin position="36"/>
        <end position="142"/>
    </location>
</feature>
<reference evidence="4 5" key="1">
    <citation type="journal article" date="2014" name="Int. J. Syst. Evol. Microbiol.">
        <title>Lysinibacillus halotolerans sp. nov., isolated from saline-alkaline soil.</title>
        <authorList>
            <person name="Kong D."/>
            <person name="Wang Y."/>
            <person name="Zhao B."/>
            <person name="Li Y."/>
            <person name="Song J."/>
            <person name="Zhai Y."/>
            <person name="Zhang C."/>
            <person name="Wang H."/>
            <person name="Chen X."/>
            <person name="Zhao B."/>
            <person name="Ruan Z."/>
        </authorList>
    </citation>
    <scope>NUCLEOTIDE SEQUENCE [LARGE SCALE GENOMIC DNA]</scope>
    <source>
        <strain evidence="4 5">MCCC 1A12703</strain>
    </source>
</reference>
<dbReference type="GO" id="GO:0016491">
    <property type="term" value="F:oxidoreductase activity"/>
    <property type="evidence" value="ECO:0007669"/>
    <property type="project" value="UniProtKB-KW"/>
</dbReference>
<dbReference type="OrthoDB" id="9770238at2"/>
<dbReference type="PANTHER" id="PTHR43401">
    <property type="entry name" value="L-THREONINE 3-DEHYDROGENASE"/>
    <property type="match status" value="1"/>
</dbReference>
<keyword evidence="5" id="KW-1185">Reference proteome</keyword>
<dbReference type="EMBL" id="RHLQ01000031">
    <property type="protein sequence ID" value="RNC98089.1"/>
    <property type="molecule type" value="Genomic_DNA"/>
</dbReference>
<sequence>MVRKILERRLKNVKAIFYTAGNKVECKEVNKPNVPPGYVLLKNAYAGICGTDLNIFAGTHPRAQAPLILGHEFSATIASEHPKYPIGTKVTVNPLISCGTCIPCRIGQSHVCNNLKLVGIDVDGGMADYVAVEANKVIPLPENVSLKLGALTEPIAVAVHAVRTAKFLVGDRAVVYGAGTIGLCVALTLRAFGASEVIVVEANELRLQKAQQLGFKTFNSLKDDVENELADMTNQEGIDYVFDCAGHPAVLAQVTEIVKVQGTIVIVAAYKKPTEMNLIQGMFKELSIQFVRVYTNRDMELALDLLSRFEEFSKIITHVLSPEQAMEGFELLTTPTDAIKVLYAFQEETDASII</sequence>
<keyword evidence="1" id="KW-0560">Oxidoreductase</keyword>
<feature type="domain" description="Alcohol dehydrogenase-like C-terminal" evidence="2">
    <location>
        <begin position="181"/>
        <end position="307"/>
    </location>
</feature>
<dbReference type="InterPro" id="IPR011032">
    <property type="entry name" value="GroES-like_sf"/>
</dbReference>
<dbReference type="Proteomes" id="UP000279909">
    <property type="component" value="Unassembled WGS sequence"/>
</dbReference>
<evidence type="ECO:0000259" key="2">
    <source>
        <dbReference type="Pfam" id="PF00107"/>
    </source>
</evidence>
<dbReference type="SUPFAM" id="SSF50129">
    <property type="entry name" value="GroES-like"/>
    <property type="match status" value="1"/>
</dbReference>
<evidence type="ECO:0000313" key="4">
    <source>
        <dbReference type="EMBL" id="RNC98089.1"/>
    </source>
</evidence>
<dbReference type="Pfam" id="PF00107">
    <property type="entry name" value="ADH_zinc_N"/>
    <property type="match status" value="1"/>
</dbReference>
<dbReference type="InterPro" id="IPR036291">
    <property type="entry name" value="NAD(P)-bd_dom_sf"/>
</dbReference>
<dbReference type="InterPro" id="IPR013154">
    <property type="entry name" value="ADH-like_N"/>
</dbReference>
<dbReference type="PANTHER" id="PTHR43401:SF2">
    <property type="entry name" value="L-THREONINE 3-DEHYDROGENASE"/>
    <property type="match status" value="1"/>
</dbReference>
<gene>
    <name evidence="4" type="ORF">EC501_12355</name>
</gene>
<proteinExistence type="predicted"/>
<dbReference type="AlphaFoldDB" id="A0A3M8H735"/>
<name>A0A3M8H735_9BACI</name>
<dbReference type="Gene3D" id="3.40.50.720">
    <property type="entry name" value="NAD(P)-binding Rossmann-like Domain"/>
    <property type="match status" value="1"/>
</dbReference>
<protein>
    <submittedName>
        <fullName evidence="4">Dehydrogenase</fullName>
    </submittedName>
</protein>
<comment type="caution">
    <text evidence="4">The sequence shown here is derived from an EMBL/GenBank/DDBJ whole genome shotgun (WGS) entry which is preliminary data.</text>
</comment>
<dbReference type="SUPFAM" id="SSF51735">
    <property type="entry name" value="NAD(P)-binding Rossmann-fold domains"/>
    <property type="match status" value="1"/>
</dbReference>
<evidence type="ECO:0000259" key="3">
    <source>
        <dbReference type="Pfam" id="PF08240"/>
    </source>
</evidence>
<dbReference type="Gene3D" id="3.90.180.10">
    <property type="entry name" value="Medium-chain alcohol dehydrogenases, catalytic domain"/>
    <property type="match status" value="1"/>
</dbReference>